<dbReference type="PANTHER" id="PTHR21184:SF6">
    <property type="entry name" value="CONSERVED PLASMA MEMBRANE PROTEIN"/>
    <property type="match status" value="1"/>
</dbReference>
<comment type="caution">
    <text evidence="3">The sequence shown here is derived from an EMBL/GenBank/DDBJ whole genome shotgun (WGS) entry which is preliminary data.</text>
</comment>
<dbReference type="EMBL" id="VTPC01090655">
    <property type="protein sequence ID" value="KAF2882075.1"/>
    <property type="molecule type" value="Genomic_DNA"/>
</dbReference>
<evidence type="ECO:0000313" key="3">
    <source>
        <dbReference type="EMBL" id="KAF2882075.1"/>
    </source>
</evidence>
<keyword evidence="4" id="KW-1185">Reference proteome</keyword>
<dbReference type="Pfam" id="PF10223">
    <property type="entry name" value="Menorin_N"/>
    <property type="match status" value="1"/>
</dbReference>
<reference evidence="3" key="1">
    <citation type="submission" date="2019-08" db="EMBL/GenBank/DDBJ databases">
        <title>The genome of the North American firefly Photinus pyralis.</title>
        <authorList>
            <consortium name="Photinus pyralis genome working group"/>
            <person name="Fallon T.R."/>
            <person name="Sander Lower S.E."/>
            <person name="Weng J.-K."/>
        </authorList>
    </citation>
    <scope>NUCLEOTIDE SEQUENCE</scope>
    <source>
        <strain evidence="3">TRF0915ILg1</strain>
        <tissue evidence="3">Whole body</tissue>
    </source>
</reference>
<evidence type="ECO:0000259" key="2">
    <source>
        <dbReference type="Pfam" id="PF10223"/>
    </source>
</evidence>
<organism evidence="3 4">
    <name type="scientific">Ignelater luminosus</name>
    <name type="common">Cucubano</name>
    <name type="synonym">Pyrophorus luminosus</name>
    <dbReference type="NCBI Taxonomy" id="2038154"/>
    <lineage>
        <taxon>Eukaryota</taxon>
        <taxon>Metazoa</taxon>
        <taxon>Ecdysozoa</taxon>
        <taxon>Arthropoda</taxon>
        <taxon>Hexapoda</taxon>
        <taxon>Insecta</taxon>
        <taxon>Pterygota</taxon>
        <taxon>Neoptera</taxon>
        <taxon>Endopterygota</taxon>
        <taxon>Coleoptera</taxon>
        <taxon>Polyphaga</taxon>
        <taxon>Elateriformia</taxon>
        <taxon>Elateroidea</taxon>
        <taxon>Elateridae</taxon>
        <taxon>Agrypninae</taxon>
        <taxon>Pyrophorini</taxon>
        <taxon>Ignelater</taxon>
    </lineage>
</organism>
<gene>
    <name evidence="3" type="ORF">ILUMI_24078</name>
</gene>
<name>A0A8K0FWP4_IGNLU</name>
<sequence>MSTGKGSHVVAQSINKSRDITDFFPEAKGNLTKITWAHAVNSQELLNDALNGTVMMLEADIVLGRLNGSSHDSDIPIMAHPPQNISDLSLKDFLQKVQDFNMDNNNTAKKGVKLDFKSIEVFEVSVDFILDLYPKMNYPVWLNADILPGPFNSTDLPVNATRFISAAKPFVNSTLSLGWKTVYGNDTKGATYTENHIDEMLDVIKENNVTQLITFPVRAAIAAESSTQLKKLVSKVEKSTLTLWNGADDDVSIENLRKLIANIGIDKVFIDLPDEIKDKLRLDKLSGNVGTIKPLTIVTLACVMLLTLL</sequence>
<dbReference type="AlphaFoldDB" id="A0A8K0FWP4"/>
<feature type="domain" description="Menorin-like" evidence="2">
    <location>
        <begin position="30"/>
        <end position="276"/>
    </location>
</feature>
<proteinExistence type="inferred from homology"/>
<evidence type="ECO:0000313" key="4">
    <source>
        <dbReference type="Proteomes" id="UP000801492"/>
    </source>
</evidence>
<comment type="similarity">
    <text evidence="1">Belongs to the menorin family.</text>
</comment>
<dbReference type="Proteomes" id="UP000801492">
    <property type="component" value="Unassembled WGS sequence"/>
</dbReference>
<protein>
    <recommendedName>
        <fullName evidence="2">Menorin-like domain-containing protein</fullName>
    </recommendedName>
</protein>
<dbReference type="GO" id="GO:0005615">
    <property type="term" value="C:extracellular space"/>
    <property type="evidence" value="ECO:0007669"/>
    <property type="project" value="TreeGrafter"/>
</dbReference>
<dbReference type="PANTHER" id="PTHR21184">
    <property type="entry name" value="MENORIN (DENDRITIC BRANCHING PROTEIN)"/>
    <property type="match status" value="1"/>
</dbReference>
<dbReference type="OrthoDB" id="413402at2759"/>
<accession>A0A8K0FWP4</accession>
<evidence type="ECO:0000256" key="1">
    <source>
        <dbReference type="ARBA" id="ARBA00044953"/>
    </source>
</evidence>
<dbReference type="InterPro" id="IPR019356">
    <property type="entry name" value="Menorin_dom"/>
</dbReference>